<sequence length="59" mass="6739">MASNLVHISTISNQPRKTTKNCFRQLRIRTLLLISVLQLAPSQDLPETHIELNFRGNPI</sequence>
<protein>
    <submittedName>
        <fullName evidence="1">Uncharacterized protein</fullName>
    </submittedName>
</protein>
<reference evidence="1" key="1">
    <citation type="submission" date="2018-02" db="EMBL/GenBank/DDBJ databases">
        <title>Rhizophora mucronata_Transcriptome.</title>
        <authorList>
            <person name="Meera S.P."/>
            <person name="Sreeshan A."/>
            <person name="Augustine A."/>
        </authorList>
    </citation>
    <scope>NUCLEOTIDE SEQUENCE</scope>
    <source>
        <tissue evidence="1">Leaf</tissue>
    </source>
</reference>
<accession>A0A2P2JI93</accession>
<organism evidence="1">
    <name type="scientific">Rhizophora mucronata</name>
    <name type="common">Asiatic mangrove</name>
    <dbReference type="NCBI Taxonomy" id="61149"/>
    <lineage>
        <taxon>Eukaryota</taxon>
        <taxon>Viridiplantae</taxon>
        <taxon>Streptophyta</taxon>
        <taxon>Embryophyta</taxon>
        <taxon>Tracheophyta</taxon>
        <taxon>Spermatophyta</taxon>
        <taxon>Magnoliopsida</taxon>
        <taxon>eudicotyledons</taxon>
        <taxon>Gunneridae</taxon>
        <taxon>Pentapetalae</taxon>
        <taxon>rosids</taxon>
        <taxon>fabids</taxon>
        <taxon>Malpighiales</taxon>
        <taxon>Rhizophoraceae</taxon>
        <taxon>Rhizophora</taxon>
    </lineage>
</organism>
<dbReference type="EMBL" id="GGEC01012703">
    <property type="protein sequence ID" value="MBW93186.1"/>
    <property type="molecule type" value="Transcribed_RNA"/>
</dbReference>
<name>A0A2P2JI93_RHIMU</name>
<dbReference type="AlphaFoldDB" id="A0A2P2JI93"/>
<evidence type="ECO:0000313" key="1">
    <source>
        <dbReference type="EMBL" id="MBW93186.1"/>
    </source>
</evidence>
<proteinExistence type="predicted"/>